<dbReference type="InterPro" id="IPR036047">
    <property type="entry name" value="F-box-like_dom_sf"/>
</dbReference>
<evidence type="ECO:0000256" key="1">
    <source>
        <dbReference type="SAM" id="MobiDB-lite"/>
    </source>
</evidence>
<dbReference type="Pfam" id="PF24758">
    <property type="entry name" value="LRR_At5g56370"/>
    <property type="match status" value="1"/>
</dbReference>
<gene>
    <name evidence="3" type="ORF">E2562_034018</name>
</gene>
<dbReference type="InterPro" id="IPR053781">
    <property type="entry name" value="F-box_AtFBL13-like"/>
</dbReference>
<reference evidence="3 4" key="1">
    <citation type="submission" date="2019-11" db="EMBL/GenBank/DDBJ databases">
        <title>Whole genome sequence of Oryza granulata.</title>
        <authorList>
            <person name="Li W."/>
        </authorList>
    </citation>
    <scope>NUCLEOTIDE SEQUENCE [LARGE SCALE GENOMIC DNA]</scope>
    <source>
        <strain evidence="4">cv. Menghai</strain>
        <tissue evidence="3">Leaf</tissue>
    </source>
</reference>
<protein>
    <recommendedName>
        <fullName evidence="2">F-box domain-containing protein</fullName>
    </recommendedName>
</protein>
<evidence type="ECO:0000259" key="2">
    <source>
        <dbReference type="SMART" id="SM00256"/>
    </source>
</evidence>
<dbReference type="Proteomes" id="UP000479710">
    <property type="component" value="Unassembled WGS sequence"/>
</dbReference>
<dbReference type="CDD" id="cd22160">
    <property type="entry name" value="F-box_AtFBL13-like"/>
    <property type="match status" value="1"/>
</dbReference>
<dbReference type="SUPFAM" id="SSF52047">
    <property type="entry name" value="RNI-like"/>
    <property type="match status" value="1"/>
</dbReference>
<dbReference type="InterPro" id="IPR055411">
    <property type="entry name" value="LRR_FXL15/At3g58940/PEG3-like"/>
</dbReference>
<feature type="domain" description="F-box" evidence="2">
    <location>
        <begin position="80"/>
        <end position="120"/>
    </location>
</feature>
<comment type="caution">
    <text evidence="3">The sequence shown here is derived from an EMBL/GenBank/DDBJ whole genome shotgun (WGS) entry which is preliminary data.</text>
</comment>
<dbReference type="InterPro" id="IPR032675">
    <property type="entry name" value="LRR_dom_sf"/>
</dbReference>
<dbReference type="AlphaFoldDB" id="A0A6G1E8C3"/>
<dbReference type="InterPro" id="IPR001810">
    <property type="entry name" value="F-box_dom"/>
</dbReference>
<evidence type="ECO:0000313" key="4">
    <source>
        <dbReference type="Proteomes" id="UP000479710"/>
    </source>
</evidence>
<organism evidence="3 4">
    <name type="scientific">Oryza meyeriana var. granulata</name>
    <dbReference type="NCBI Taxonomy" id="110450"/>
    <lineage>
        <taxon>Eukaryota</taxon>
        <taxon>Viridiplantae</taxon>
        <taxon>Streptophyta</taxon>
        <taxon>Embryophyta</taxon>
        <taxon>Tracheophyta</taxon>
        <taxon>Spermatophyta</taxon>
        <taxon>Magnoliopsida</taxon>
        <taxon>Liliopsida</taxon>
        <taxon>Poales</taxon>
        <taxon>Poaceae</taxon>
        <taxon>BOP clade</taxon>
        <taxon>Oryzoideae</taxon>
        <taxon>Oryzeae</taxon>
        <taxon>Oryzinae</taxon>
        <taxon>Oryza</taxon>
        <taxon>Oryza meyeriana</taxon>
    </lineage>
</organism>
<name>A0A6G1E8C3_9ORYZ</name>
<proteinExistence type="predicted"/>
<dbReference type="SMART" id="SM00256">
    <property type="entry name" value="FBOX"/>
    <property type="match status" value="1"/>
</dbReference>
<dbReference type="OrthoDB" id="668648at2759"/>
<dbReference type="Gene3D" id="3.80.10.10">
    <property type="entry name" value="Ribonuclease Inhibitor"/>
    <property type="match status" value="1"/>
</dbReference>
<dbReference type="Gene3D" id="1.20.1280.50">
    <property type="match status" value="1"/>
</dbReference>
<dbReference type="PANTHER" id="PTHR32141:SF94">
    <property type="entry name" value="F-BOX DOMAIN-CONTAINING PROTEIN"/>
    <property type="match status" value="1"/>
</dbReference>
<dbReference type="PANTHER" id="PTHR32141">
    <property type="match status" value="1"/>
</dbReference>
<sequence>MCCVNPSPSASATSSRRGQIIAPDSPPSLKSYSDDSPPSPRASAVCCEVEFEARPAKRARVVPGGGGGADPDGRDRISDLPDAILLSILSFLPFRDAGRTAVLSWRWHHLFDQSLLDFNACQPFPPEGGRGGDWVIRSITDILATRPHVPIRSFRFVMYGQGFVDHLADVDLWFRVLARRGVRQLDIDMFYTSPTQLLPGSLLEFSSLEILKVFNCNFLYLSWPAPAPVLQLPVLRTLDLSNVSMSQDFLQAMVSNCPSLECTKLKNIAGLDKICVRSKSLVRLFGDFGYLNELVVEDAPNLEELVGISLPLGAAKVKIVFAPKLRVLGYLGKTVRPLVLHDTVFDGGIVQIRTLMSSVKTLAIQVPFSEKGHTIFVAQLLKCFPCLEALHIEPDSRSICRPVDVEEWDTVTSVQCIEHSINRLVFENFGGEECQWRFLMFLLGMARALKVVDFHCLESKDWASNQLELVGSTNTASASVRFMFYMFSWPVSSLYLCHCCPQRCQKEERVALI</sequence>
<accession>A0A6G1E8C3</accession>
<dbReference type="Pfam" id="PF00646">
    <property type="entry name" value="F-box"/>
    <property type="match status" value="1"/>
</dbReference>
<evidence type="ECO:0000313" key="3">
    <source>
        <dbReference type="EMBL" id="KAF0920203.1"/>
    </source>
</evidence>
<keyword evidence="4" id="KW-1185">Reference proteome</keyword>
<dbReference type="EMBL" id="SPHZ02000005">
    <property type="protein sequence ID" value="KAF0920203.1"/>
    <property type="molecule type" value="Genomic_DNA"/>
</dbReference>
<feature type="compositionally biased region" description="Low complexity" evidence="1">
    <location>
        <begin position="27"/>
        <end position="36"/>
    </location>
</feature>
<dbReference type="SUPFAM" id="SSF81383">
    <property type="entry name" value="F-box domain"/>
    <property type="match status" value="1"/>
</dbReference>
<feature type="compositionally biased region" description="Low complexity" evidence="1">
    <location>
        <begin position="1"/>
        <end position="17"/>
    </location>
</feature>
<feature type="region of interest" description="Disordered" evidence="1">
    <location>
        <begin position="1"/>
        <end position="42"/>
    </location>
</feature>
<dbReference type="InterPro" id="IPR055302">
    <property type="entry name" value="F-box_dom-containing"/>
</dbReference>